<dbReference type="SUPFAM" id="SSF52540">
    <property type="entry name" value="P-loop containing nucleoside triphosphate hydrolases"/>
    <property type="match status" value="1"/>
</dbReference>
<name>A0A077MAQ6_9MICO</name>
<dbReference type="GO" id="GO:0008976">
    <property type="term" value="F:polyphosphate kinase activity"/>
    <property type="evidence" value="ECO:0007669"/>
    <property type="project" value="InterPro"/>
</dbReference>
<dbReference type="STRING" id="1193518.BN13_130014"/>
<accession>A0A077MAQ6</accession>
<dbReference type="PANTHER" id="PTHR34383">
    <property type="entry name" value="POLYPHOSPHATE:AMP PHOSPHOTRANSFERASE-RELATED"/>
    <property type="match status" value="1"/>
</dbReference>
<dbReference type="InterPro" id="IPR022300">
    <property type="entry name" value="PPK2-rel_1"/>
</dbReference>
<dbReference type="Proteomes" id="UP000035720">
    <property type="component" value="Unassembled WGS sequence"/>
</dbReference>
<keyword evidence="3" id="KW-0418">Kinase</keyword>
<evidence type="ECO:0000313" key="3">
    <source>
        <dbReference type="EMBL" id="CCI51872.1"/>
    </source>
</evidence>
<organism evidence="3 4">
    <name type="scientific">Nostocoides jenkinsii Ben 74</name>
    <dbReference type="NCBI Taxonomy" id="1193518"/>
    <lineage>
        <taxon>Bacteria</taxon>
        <taxon>Bacillati</taxon>
        <taxon>Actinomycetota</taxon>
        <taxon>Actinomycetes</taxon>
        <taxon>Micrococcales</taxon>
        <taxon>Intrasporangiaceae</taxon>
        <taxon>Nostocoides</taxon>
    </lineage>
</organism>
<feature type="domain" description="Polyphosphate kinase-2-related" evidence="2">
    <location>
        <begin position="119"/>
        <end position="344"/>
    </location>
</feature>
<dbReference type="Gene3D" id="3.40.50.300">
    <property type="entry name" value="P-loop containing nucleotide triphosphate hydrolases"/>
    <property type="match status" value="1"/>
</dbReference>
<proteinExistence type="predicted"/>
<evidence type="ECO:0000256" key="1">
    <source>
        <dbReference type="SAM" id="MobiDB-lite"/>
    </source>
</evidence>
<evidence type="ECO:0000313" key="4">
    <source>
        <dbReference type="Proteomes" id="UP000035720"/>
    </source>
</evidence>
<protein>
    <submittedName>
        <fullName evidence="3">Putative polyphosphate kinase (Could be polyphosphate AMP phosphotransferase (Pap))</fullName>
    </submittedName>
</protein>
<dbReference type="NCBIfam" id="TIGR03709">
    <property type="entry name" value="PPK2_rel_1"/>
    <property type="match status" value="1"/>
</dbReference>
<feature type="region of interest" description="Disordered" evidence="1">
    <location>
        <begin position="1"/>
        <end position="32"/>
    </location>
</feature>
<gene>
    <name evidence="3" type="ORF">BN13_130014</name>
</gene>
<dbReference type="PANTHER" id="PTHR34383:SF3">
    <property type="entry name" value="POLYPHOSPHATE:AMP PHOSPHOTRANSFERASE"/>
    <property type="match status" value="1"/>
</dbReference>
<dbReference type="InterPro" id="IPR027417">
    <property type="entry name" value="P-loop_NTPase"/>
</dbReference>
<keyword evidence="3" id="KW-0808">Transferase</keyword>
<sequence>MGIVSRETCHDAAMGKDKKAKKKDKKKSREDKVKLAAAKGVVEEVAAKNAALKSAAKAEAKAVVAAAAEAAKVATTKAAKAAKSDSPSPADFERALRVGPDFVLADLDPESHPGFEGDRAEGEAMMAGLADRVADLQERLYADSKAGGKRSVLLVVQGMDTSGKGGIMRHVVGAVDPQGVDITAFKAPTAEEREHPFLWRIERALPTPGVVGVFDRSQYEDVLIVRVHDLVPRAQWARRYAQINAFEKRAAAAGITIVKVMLHISKDEQKARLAERLANPEKYWKFNPGDIDERGHWDAYMEAYQAVLDKCSTEVAPWYVVPANAKWYARLAVMNLLLDALTRLDPQWPAAEFDVAEQQARLAES</sequence>
<dbReference type="EMBL" id="CAJC01000035">
    <property type="protein sequence ID" value="CCI51872.1"/>
    <property type="molecule type" value="Genomic_DNA"/>
</dbReference>
<comment type="caution">
    <text evidence="3">The sequence shown here is derived from an EMBL/GenBank/DDBJ whole genome shotgun (WGS) entry which is preliminary data.</text>
</comment>
<dbReference type="InterPro" id="IPR022488">
    <property type="entry name" value="PPK2-related"/>
</dbReference>
<reference evidence="3 4" key="1">
    <citation type="journal article" date="2013" name="ISME J.">
        <title>A metabolic model for members of the genus Tetrasphaera involved in enhanced biological phosphorus removal.</title>
        <authorList>
            <person name="Kristiansen R."/>
            <person name="Nguyen H.T.T."/>
            <person name="Saunders A.M."/>
            <person name="Nielsen J.L."/>
            <person name="Wimmer R."/>
            <person name="Le V.Q."/>
            <person name="McIlroy S.J."/>
            <person name="Petrovski S."/>
            <person name="Seviour R.J."/>
            <person name="Calteau A."/>
            <person name="Nielsen K.L."/>
            <person name="Nielsen P.H."/>
        </authorList>
    </citation>
    <scope>NUCLEOTIDE SEQUENCE [LARGE SCALE GENOMIC DNA]</scope>
    <source>
        <strain evidence="3 4">Ben 74</strain>
    </source>
</reference>
<keyword evidence="4" id="KW-1185">Reference proteome</keyword>
<dbReference type="AlphaFoldDB" id="A0A077MAQ6"/>
<dbReference type="GO" id="GO:0006797">
    <property type="term" value="P:polyphosphate metabolic process"/>
    <property type="evidence" value="ECO:0007669"/>
    <property type="project" value="InterPro"/>
</dbReference>
<evidence type="ECO:0000259" key="2">
    <source>
        <dbReference type="Pfam" id="PF03976"/>
    </source>
</evidence>
<dbReference type="Pfam" id="PF03976">
    <property type="entry name" value="PPK2"/>
    <property type="match status" value="1"/>
</dbReference>
<feature type="compositionally biased region" description="Basic and acidic residues" evidence="1">
    <location>
        <begin position="7"/>
        <end position="17"/>
    </location>
</feature>